<evidence type="ECO:0000259" key="6">
    <source>
        <dbReference type="Pfam" id="PF25877"/>
    </source>
</evidence>
<dbReference type="InterPro" id="IPR036770">
    <property type="entry name" value="Ankyrin_rpt-contain_sf"/>
</dbReference>
<dbReference type="PANTHER" id="PTHR14491">
    <property type="entry name" value="SOSONDOWAH, ISOFORM G"/>
    <property type="match status" value="1"/>
</dbReference>
<proteinExistence type="inferred from homology"/>
<evidence type="ECO:0000256" key="2">
    <source>
        <dbReference type="ARBA" id="ARBA00023043"/>
    </source>
</evidence>
<dbReference type="GeneTree" id="ENSGT00950000183003"/>
<evidence type="ECO:0000256" key="4">
    <source>
        <dbReference type="PROSITE-ProRule" id="PRU00023"/>
    </source>
</evidence>
<dbReference type="InterPro" id="IPR058889">
    <property type="entry name" value="WHD_SOWAHA-C"/>
</dbReference>
<evidence type="ECO:0000313" key="7">
    <source>
        <dbReference type="Ensembl" id="ENSEEEP00000048185.2"/>
    </source>
</evidence>
<evidence type="ECO:0000313" key="8">
    <source>
        <dbReference type="Proteomes" id="UP000314983"/>
    </source>
</evidence>
<dbReference type="SUPFAM" id="SSF48403">
    <property type="entry name" value="Ankyrin repeat"/>
    <property type="match status" value="1"/>
</dbReference>
<dbReference type="Ensembl" id="ENSEEET00000048715.2">
    <property type="protein sequence ID" value="ENSEEEP00000048185.2"/>
    <property type="gene ID" value="ENSEEEG00000022685.2"/>
</dbReference>
<dbReference type="Pfam" id="PF12796">
    <property type="entry name" value="Ank_2"/>
    <property type="match status" value="1"/>
</dbReference>
<accession>A0A4W4HHQ5</accession>
<dbReference type="Gene3D" id="1.25.40.20">
    <property type="entry name" value="Ankyrin repeat-containing domain"/>
    <property type="match status" value="1"/>
</dbReference>
<sequence>FGDNRKKVLAFLLDHGGKVKNSELLNNFKEFINCSDPLEKAGNRDLFKGFVNTVAVVKQIDDEKYVVVKKKYKELLKGERNSLEAEIKHSSARIHSSPESSGVSELSGFSTSESDTIHNADLLNNNSNFCTSRNSVCCISNSAKPEFQPLNQQVSAERTVAACLSDVTDGHDLYASPGTKRRHSVAPASPAQKSLNKDTKPGLDAKQSAIFPLETREHDWLVKCAAGQRDQICQLLLQDIKLAERRNFMSGFTALHWAAKQGNSETVHKILLFSQQGGPGVDVNVKSYDGYTPLHIAAIHSHESVVSVLVHDYGANCNIRDNSGKKPHHYLHQDASRKVREMLGDPRAGDYKPSDNEQHFFDLPKGFSTLSKLFQSKHRNTLRCRPRFHSALKQLDQP</sequence>
<keyword evidence="1" id="KW-0677">Repeat</keyword>
<evidence type="ECO:0000256" key="5">
    <source>
        <dbReference type="SAM" id="MobiDB-lite"/>
    </source>
</evidence>
<dbReference type="PROSITE" id="PS50088">
    <property type="entry name" value="ANK_REPEAT"/>
    <property type="match status" value="2"/>
</dbReference>
<dbReference type="Pfam" id="PF25877">
    <property type="entry name" value="WHD_SOWAH"/>
    <property type="match status" value="1"/>
</dbReference>
<feature type="repeat" description="ANK" evidence="4">
    <location>
        <begin position="289"/>
        <end position="322"/>
    </location>
</feature>
<evidence type="ECO:0000256" key="3">
    <source>
        <dbReference type="ARBA" id="ARBA00038122"/>
    </source>
</evidence>
<protein>
    <recommendedName>
        <fullName evidence="6">SOWAHA-C winged helix-turn-helix domain-containing protein</fullName>
    </recommendedName>
</protein>
<evidence type="ECO:0000256" key="1">
    <source>
        <dbReference type="ARBA" id="ARBA00022737"/>
    </source>
</evidence>
<dbReference type="PANTHER" id="PTHR14491:SF2">
    <property type="entry name" value="ANKYRIN REPEAT DOMAIN-CONTAINING PROTEIN SOWAHA"/>
    <property type="match status" value="1"/>
</dbReference>
<keyword evidence="2 4" id="KW-0040">ANK repeat</keyword>
<feature type="region of interest" description="Disordered" evidence="5">
    <location>
        <begin position="87"/>
        <end position="110"/>
    </location>
</feature>
<feature type="region of interest" description="Disordered" evidence="5">
    <location>
        <begin position="176"/>
        <end position="201"/>
    </location>
</feature>
<reference evidence="8" key="1">
    <citation type="journal article" date="2014" name="Science">
        <title>Nonhuman genetics. Genomic basis for the convergent evolution of electric organs.</title>
        <authorList>
            <person name="Gallant J.R."/>
            <person name="Traeger L.L."/>
            <person name="Volkening J.D."/>
            <person name="Moffett H."/>
            <person name="Chen P.H."/>
            <person name="Novina C.D."/>
            <person name="Phillips G.N.Jr."/>
            <person name="Anand R."/>
            <person name="Wells G.B."/>
            <person name="Pinch M."/>
            <person name="Guth R."/>
            <person name="Unguez G.A."/>
            <person name="Albert J.S."/>
            <person name="Zakon H.H."/>
            <person name="Samanta M.P."/>
            <person name="Sussman M.R."/>
        </authorList>
    </citation>
    <scope>NUCLEOTIDE SEQUENCE [LARGE SCALE GENOMIC DNA]</scope>
</reference>
<feature type="compositionally biased region" description="Low complexity" evidence="5">
    <location>
        <begin position="97"/>
        <end position="108"/>
    </location>
</feature>
<dbReference type="SMART" id="SM00248">
    <property type="entry name" value="ANK"/>
    <property type="match status" value="2"/>
</dbReference>
<reference evidence="7" key="3">
    <citation type="submission" date="2020-05" db="EMBL/GenBank/DDBJ databases">
        <title>Electrophorus electricus (electric eel) genome, fEleEle1, primary haplotype.</title>
        <authorList>
            <person name="Myers G."/>
            <person name="Meyer A."/>
            <person name="Fedrigo O."/>
            <person name="Formenti G."/>
            <person name="Rhie A."/>
            <person name="Tracey A."/>
            <person name="Sims Y."/>
            <person name="Jarvis E.D."/>
        </authorList>
    </citation>
    <scope>NUCLEOTIDE SEQUENCE [LARGE SCALE GENOMIC DNA]</scope>
</reference>
<dbReference type="STRING" id="8005.ENSEEEP00000048185"/>
<reference evidence="7" key="4">
    <citation type="submission" date="2025-08" db="UniProtKB">
        <authorList>
            <consortium name="Ensembl"/>
        </authorList>
    </citation>
    <scope>IDENTIFICATION</scope>
</reference>
<reference evidence="8" key="2">
    <citation type="journal article" date="2017" name="Sci. Adv.">
        <title>A tail of two voltages: Proteomic comparison of the three electric organs of the electric eel.</title>
        <authorList>
            <person name="Traeger L.L."/>
            <person name="Sabat G."/>
            <person name="Barrett-Wilt G.A."/>
            <person name="Wells G.B."/>
            <person name="Sussman M.R."/>
        </authorList>
    </citation>
    <scope>NUCLEOTIDE SEQUENCE [LARGE SCALE GENOMIC DNA]</scope>
</reference>
<feature type="repeat" description="ANK" evidence="4">
    <location>
        <begin position="250"/>
        <end position="272"/>
    </location>
</feature>
<name>A0A4W4HHQ5_ELEEL</name>
<dbReference type="AlphaFoldDB" id="A0A4W4HHQ5"/>
<organism evidence="7 8">
    <name type="scientific">Electrophorus electricus</name>
    <name type="common">Electric eel</name>
    <name type="synonym">Gymnotus electricus</name>
    <dbReference type="NCBI Taxonomy" id="8005"/>
    <lineage>
        <taxon>Eukaryota</taxon>
        <taxon>Metazoa</taxon>
        <taxon>Chordata</taxon>
        <taxon>Craniata</taxon>
        <taxon>Vertebrata</taxon>
        <taxon>Euteleostomi</taxon>
        <taxon>Actinopterygii</taxon>
        <taxon>Neopterygii</taxon>
        <taxon>Teleostei</taxon>
        <taxon>Ostariophysi</taxon>
        <taxon>Gymnotiformes</taxon>
        <taxon>Gymnotoidei</taxon>
        <taxon>Gymnotidae</taxon>
        <taxon>Electrophorus</taxon>
    </lineage>
</organism>
<feature type="domain" description="SOWAHA-C winged helix-turn-helix" evidence="6">
    <location>
        <begin position="5"/>
        <end position="84"/>
    </location>
</feature>
<keyword evidence="8" id="KW-1185">Reference proteome</keyword>
<dbReference type="InterPro" id="IPR002110">
    <property type="entry name" value="Ankyrin_rpt"/>
</dbReference>
<dbReference type="OMA" id="PIAHEWL"/>
<reference evidence="7" key="5">
    <citation type="submission" date="2025-09" db="UniProtKB">
        <authorList>
            <consortium name="Ensembl"/>
        </authorList>
    </citation>
    <scope>IDENTIFICATION</scope>
</reference>
<comment type="similarity">
    <text evidence="3">Belongs to the SOWAH family.</text>
</comment>
<dbReference type="PROSITE" id="PS50297">
    <property type="entry name" value="ANK_REP_REGION"/>
    <property type="match status" value="2"/>
</dbReference>
<dbReference type="Proteomes" id="UP000314983">
    <property type="component" value="Chromosome 2"/>
</dbReference>